<feature type="binding site" evidence="6">
    <location>
        <position position="133"/>
    </location>
    <ligand>
        <name>Fe cation</name>
        <dbReference type="ChEBI" id="CHEBI:24875"/>
        <note>catalytic</note>
    </ligand>
</feature>
<keyword evidence="1 6" id="KW-0479">Metal-binding</keyword>
<keyword evidence="9" id="KW-1185">Reference proteome</keyword>
<feature type="binding site" evidence="6">
    <location>
        <position position="135"/>
    </location>
    <ligand>
        <name>Fe cation</name>
        <dbReference type="ChEBI" id="CHEBI:24875"/>
        <note>catalytic</note>
    </ligand>
</feature>
<feature type="binding site" evidence="5">
    <location>
        <position position="71"/>
    </location>
    <ligand>
        <name>substrate</name>
    </ligand>
</feature>
<dbReference type="PROSITE" id="PS51471">
    <property type="entry name" value="FE2OG_OXY"/>
    <property type="match status" value="1"/>
</dbReference>
<dbReference type="AlphaFoldDB" id="A0A850PCL6"/>
<comment type="caution">
    <text evidence="8">The sequence shown here is derived from an EMBL/GenBank/DDBJ whole genome shotgun (WGS) entry which is preliminary data.</text>
</comment>
<gene>
    <name evidence="8" type="primary">alkB</name>
    <name evidence="8" type="ORF">HUK82_03805</name>
</gene>
<keyword evidence="4 6" id="KW-0408">Iron</keyword>
<dbReference type="InterPro" id="IPR037151">
    <property type="entry name" value="AlkB-like_sf"/>
</dbReference>
<dbReference type="EC" id="1.14.11.33" evidence="8"/>
<keyword evidence="2" id="KW-0223">Dioxygenase</keyword>
<evidence type="ECO:0000256" key="2">
    <source>
        <dbReference type="ARBA" id="ARBA00022964"/>
    </source>
</evidence>
<organism evidence="8 9">
    <name type="scientific">Ameyamaea chiangmaiensis</name>
    <dbReference type="NCBI Taxonomy" id="442969"/>
    <lineage>
        <taxon>Bacteria</taxon>
        <taxon>Pseudomonadati</taxon>
        <taxon>Pseudomonadota</taxon>
        <taxon>Alphaproteobacteria</taxon>
        <taxon>Acetobacterales</taxon>
        <taxon>Acetobacteraceae</taxon>
        <taxon>Ameyamaea</taxon>
    </lineage>
</organism>
<feature type="binding site" evidence="5">
    <location>
        <begin position="78"/>
        <end position="80"/>
    </location>
    <ligand>
        <name>substrate</name>
    </ligand>
</feature>
<dbReference type="GO" id="GO:0008198">
    <property type="term" value="F:ferrous iron binding"/>
    <property type="evidence" value="ECO:0007669"/>
    <property type="project" value="TreeGrafter"/>
</dbReference>
<evidence type="ECO:0000256" key="1">
    <source>
        <dbReference type="ARBA" id="ARBA00022723"/>
    </source>
</evidence>
<dbReference type="PANTHER" id="PTHR16557">
    <property type="entry name" value="ALKYLATED DNA REPAIR PROTEIN ALKB-RELATED"/>
    <property type="match status" value="1"/>
</dbReference>
<dbReference type="RefSeq" id="WP_176612675.1">
    <property type="nucleotide sequence ID" value="NZ_JABXXR010000014.1"/>
</dbReference>
<keyword evidence="3 8" id="KW-0560">Oxidoreductase</keyword>
<reference evidence="8 9" key="1">
    <citation type="submission" date="2020-06" db="EMBL/GenBank/DDBJ databases">
        <title>Description of novel acetic acid bacteria.</title>
        <authorList>
            <person name="Sombolestani A."/>
        </authorList>
    </citation>
    <scope>NUCLEOTIDE SEQUENCE [LARGE SCALE GENOMIC DNA]</scope>
    <source>
        <strain evidence="8 9">LMG 27010</strain>
    </source>
</reference>
<keyword evidence="8" id="KW-0808">Transferase</keyword>
<evidence type="ECO:0000313" key="9">
    <source>
        <dbReference type="Proteomes" id="UP000585665"/>
    </source>
</evidence>
<dbReference type="InterPro" id="IPR004574">
    <property type="entry name" value="Alkb"/>
</dbReference>
<evidence type="ECO:0000259" key="7">
    <source>
        <dbReference type="PROSITE" id="PS51471"/>
    </source>
</evidence>
<evidence type="ECO:0000256" key="3">
    <source>
        <dbReference type="ARBA" id="ARBA00023002"/>
    </source>
</evidence>
<feature type="binding site" evidence="5">
    <location>
        <position position="137"/>
    </location>
    <ligand>
        <name>substrate</name>
    </ligand>
</feature>
<dbReference type="Pfam" id="PF13532">
    <property type="entry name" value="2OG-FeII_Oxy_2"/>
    <property type="match status" value="1"/>
</dbReference>
<feature type="binding site" evidence="6">
    <location>
        <position position="189"/>
    </location>
    <ligand>
        <name>Fe cation</name>
        <dbReference type="ChEBI" id="CHEBI:24875"/>
        <note>catalytic</note>
    </ligand>
</feature>
<dbReference type="GO" id="GO:0008168">
    <property type="term" value="F:methyltransferase activity"/>
    <property type="evidence" value="ECO:0007669"/>
    <property type="project" value="UniProtKB-KW"/>
</dbReference>
<evidence type="ECO:0000256" key="4">
    <source>
        <dbReference type="ARBA" id="ARBA00023004"/>
    </source>
</evidence>
<evidence type="ECO:0000256" key="5">
    <source>
        <dbReference type="PIRSR" id="PIRSR604574-1"/>
    </source>
</evidence>
<feature type="domain" description="Fe2OG dioxygenase" evidence="7">
    <location>
        <begin position="115"/>
        <end position="215"/>
    </location>
</feature>
<keyword evidence="8" id="KW-0489">Methyltransferase</keyword>
<name>A0A850PCL6_9PROT</name>
<evidence type="ECO:0000313" key="8">
    <source>
        <dbReference type="EMBL" id="NVN39692.1"/>
    </source>
</evidence>
<dbReference type="PANTHER" id="PTHR16557:SF2">
    <property type="entry name" value="NUCLEIC ACID DIOXYGENASE ALKBH1"/>
    <property type="match status" value="1"/>
</dbReference>
<protein>
    <submittedName>
        <fullName evidence="8">DNA oxidative demethylase AlkB</fullName>
        <ecNumber evidence="8">1.14.11.33</ecNumber>
    </submittedName>
</protein>
<accession>A0A850PCL6</accession>
<sequence length="222" mass="24080">MDLLTPLGPGPRHREGLEDGAVLLRGWLGGREAAIMEAIGDIARRSPFRMLTTPGGRTMSVAMTGCGTLGWHSDRQGYRYVPVDPTTGRPWPAMPELLSDVAREAADEAGYASFAPDACLINRYAPGARLSLHQDRDEDALSEPIVSLSVGVAATFLWGGLERSSPTRRIRLDSGDVVVWGGPSRLVYHGVAALARGWHPLTGDKRFNVTFRAVRRPAPRPC</sequence>
<dbReference type="Gene3D" id="2.60.120.590">
    <property type="entry name" value="Alpha-ketoglutarate-dependent dioxygenase AlkB-like"/>
    <property type="match status" value="1"/>
</dbReference>
<dbReference type="GO" id="GO:0035516">
    <property type="term" value="F:broad specificity oxidative DNA demethylase activity"/>
    <property type="evidence" value="ECO:0007669"/>
    <property type="project" value="UniProtKB-EC"/>
</dbReference>
<dbReference type="SUPFAM" id="SSF51197">
    <property type="entry name" value="Clavaminate synthase-like"/>
    <property type="match status" value="1"/>
</dbReference>
<dbReference type="GO" id="GO:0035513">
    <property type="term" value="P:oxidative RNA demethylation"/>
    <property type="evidence" value="ECO:0007669"/>
    <property type="project" value="TreeGrafter"/>
</dbReference>
<dbReference type="InterPro" id="IPR005123">
    <property type="entry name" value="Oxoglu/Fe-dep_dioxygenase_dom"/>
</dbReference>
<feature type="binding site" evidence="5">
    <location>
        <begin position="206"/>
        <end position="212"/>
    </location>
    <ligand>
        <name>2-oxoglutarate</name>
        <dbReference type="ChEBI" id="CHEBI:16810"/>
    </ligand>
</feature>
<dbReference type="GO" id="GO:0032259">
    <property type="term" value="P:methylation"/>
    <property type="evidence" value="ECO:0007669"/>
    <property type="project" value="UniProtKB-KW"/>
</dbReference>
<comment type="cofactor">
    <cofactor evidence="6">
        <name>Fe(2+)</name>
        <dbReference type="ChEBI" id="CHEBI:29033"/>
    </cofactor>
    <text evidence="6">Binds 1 Fe(2+) ion per subunit.</text>
</comment>
<dbReference type="Proteomes" id="UP000585665">
    <property type="component" value="Unassembled WGS sequence"/>
</dbReference>
<feature type="binding site" evidence="5">
    <location>
        <begin position="122"/>
        <end position="124"/>
    </location>
    <ligand>
        <name>2-oxoglutarate</name>
        <dbReference type="ChEBI" id="CHEBI:16810"/>
    </ligand>
</feature>
<proteinExistence type="predicted"/>
<dbReference type="GO" id="GO:0035515">
    <property type="term" value="F:oxidative RNA demethylase activity"/>
    <property type="evidence" value="ECO:0007669"/>
    <property type="project" value="TreeGrafter"/>
</dbReference>
<feature type="binding site" evidence="5">
    <location>
        <position position="163"/>
    </location>
    <ligand>
        <name>substrate</name>
    </ligand>
</feature>
<dbReference type="NCBIfam" id="NF011930">
    <property type="entry name" value="PRK15401.1"/>
    <property type="match status" value="1"/>
</dbReference>
<dbReference type="GO" id="GO:0005737">
    <property type="term" value="C:cytoplasm"/>
    <property type="evidence" value="ECO:0007669"/>
    <property type="project" value="TreeGrafter"/>
</dbReference>
<dbReference type="InterPro" id="IPR027450">
    <property type="entry name" value="AlkB-like"/>
</dbReference>
<dbReference type="EMBL" id="JABXXR010000014">
    <property type="protein sequence ID" value="NVN39692.1"/>
    <property type="molecule type" value="Genomic_DNA"/>
</dbReference>
<evidence type="ECO:0000256" key="6">
    <source>
        <dbReference type="PIRSR" id="PIRSR604574-2"/>
    </source>
</evidence>